<sequence length="269" mass="28851">MRARIRRRWLTRRHDLDGSAHSEVTMSDSRDGTVAAQTPPKWGATEMLPLPARFNGAVRALAAKRFAATDADWKDVVFDRQFDLFSLADARAIEQEALDSGYRFDFSATVSLESEPDKYKRPEKAASSFAEGPSADGRRQVGVGDNVLRKAETVTGPVALISTTEQVMGFLADGVPAGTIAVIDDSGGTLTAPIIEGFAGVICLGGSVRSHLGILAREYDVPTLMNCTIDTLRDGDVVEIEVTAAPPAADAYETGDTGHARIWILEKGA</sequence>
<protein>
    <recommendedName>
        <fullName evidence="2">PEP-utilising enzyme mobile domain-containing protein</fullName>
    </recommendedName>
</protein>
<reference evidence="3" key="2">
    <citation type="submission" date="2023-01" db="EMBL/GenBank/DDBJ databases">
        <authorList>
            <person name="Sun Q."/>
            <person name="Evtushenko L."/>
        </authorList>
    </citation>
    <scope>NUCLEOTIDE SEQUENCE</scope>
    <source>
        <strain evidence="3">VKM Ac-1069</strain>
    </source>
</reference>
<proteinExistence type="predicted"/>
<evidence type="ECO:0000256" key="1">
    <source>
        <dbReference type="SAM" id="MobiDB-lite"/>
    </source>
</evidence>
<feature type="compositionally biased region" description="Basic and acidic residues" evidence="1">
    <location>
        <begin position="115"/>
        <end position="124"/>
    </location>
</feature>
<dbReference type="InterPro" id="IPR036637">
    <property type="entry name" value="Phosphohistidine_dom_sf"/>
</dbReference>
<reference evidence="3" key="1">
    <citation type="journal article" date="2014" name="Int. J. Syst. Evol. Microbiol.">
        <title>Complete genome sequence of Corynebacterium casei LMG S-19264T (=DSM 44701T), isolated from a smear-ripened cheese.</title>
        <authorList>
            <consortium name="US DOE Joint Genome Institute (JGI-PGF)"/>
            <person name="Walter F."/>
            <person name="Albersmeier A."/>
            <person name="Kalinowski J."/>
            <person name="Ruckert C."/>
        </authorList>
    </citation>
    <scope>NUCLEOTIDE SEQUENCE</scope>
    <source>
        <strain evidence="3">VKM Ac-1069</strain>
    </source>
</reference>
<dbReference type="InterPro" id="IPR008279">
    <property type="entry name" value="PEP-util_enz_mobile_dom"/>
</dbReference>
<feature type="region of interest" description="Disordered" evidence="1">
    <location>
        <begin position="115"/>
        <end position="142"/>
    </location>
</feature>
<dbReference type="EMBL" id="BSFQ01000052">
    <property type="protein sequence ID" value="GLL15680.1"/>
    <property type="molecule type" value="Genomic_DNA"/>
</dbReference>
<feature type="domain" description="PEP-utilising enzyme mobile" evidence="2">
    <location>
        <begin position="176"/>
        <end position="241"/>
    </location>
</feature>
<dbReference type="GO" id="GO:0016772">
    <property type="term" value="F:transferase activity, transferring phosphorus-containing groups"/>
    <property type="evidence" value="ECO:0007669"/>
    <property type="project" value="InterPro"/>
</dbReference>
<organism evidence="3 4">
    <name type="scientific">Pseudonocardia halophobica</name>
    <dbReference type="NCBI Taxonomy" id="29401"/>
    <lineage>
        <taxon>Bacteria</taxon>
        <taxon>Bacillati</taxon>
        <taxon>Actinomycetota</taxon>
        <taxon>Actinomycetes</taxon>
        <taxon>Pseudonocardiales</taxon>
        <taxon>Pseudonocardiaceae</taxon>
        <taxon>Pseudonocardia</taxon>
    </lineage>
</organism>
<dbReference type="AlphaFoldDB" id="A0A9W6UDA9"/>
<dbReference type="Gene3D" id="3.50.30.10">
    <property type="entry name" value="Phosphohistidine domain"/>
    <property type="match status" value="1"/>
</dbReference>
<accession>A0A9W6UDA9</accession>
<evidence type="ECO:0000313" key="3">
    <source>
        <dbReference type="EMBL" id="GLL15680.1"/>
    </source>
</evidence>
<evidence type="ECO:0000259" key="2">
    <source>
        <dbReference type="Pfam" id="PF00391"/>
    </source>
</evidence>
<dbReference type="Pfam" id="PF00391">
    <property type="entry name" value="PEP-utilizers"/>
    <property type="match status" value="1"/>
</dbReference>
<keyword evidence="4" id="KW-1185">Reference proteome</keyword>
<dbReference type="SUPFAM" id="SSF52009">
    <property type="entry name" value="Phosphohistidine domain"/>
    <property type="match status" value="1"/>
</dbReference>
<comment type="caution">
    <text evidence="3">The sequence shown here is derived from an EMBL/GenBank/DDBJ whole genome shotgun (WGS) entry which is preliminary data.</text>
</comment>
<name>A0A9W6UDA9_9PSEU</name>
<evidence type="ECO:0000313" key="4">
    <source>
        <dbReference type="Proteomes" id="UP001143463"/>
    </source>
</evidence>
<gene>
    <name evidence="3" type="ORF">GCM10017577_68330</name>
</gene>
<dbReference type="Proteomes" id="UP001143463">
    <property type="component" value="Unassembled WGS sequence"/>
</dbReference>